<sequence>MSQLSRKTEQLVQGQPTRDGAGVNLVRVLTHQWQRRLDPFLMLDEFRSDDPNDYIAGFPEHPHRGFETVTYMLAGQMRHKDNAGHEGVVGPGDVQWMTAGKGILHSETPEQVAGLMHGFQLWINLPGKNKLAKPSYAEVPAAQIPVVTTAEGHQVKVIAGSWHDVTGPLQRPDTHPLYLDIQLNNEQPLFVPIPASHNALVYVVSGEPVVGGQRVTARRMAVLENNPQATGVLLQGQPREQLLVLSGQPLAEPIVQWGPFVMNTREEIEQAIADYQSGRF</sequence>
<dbReference type="InterPro" id="IPR011051">
    <property type="entry name" value="RmlC_Cupin_sf"/>
</dbReference>
<keyword evidence="2" id="KW-0479">Metal-binding</keyword>
<evidence type="ECO:0000313" key="7">
    <source>
        <dbReference type="Proteomes" id="UP000585721"/>
    </source>
</evidence>
<name>A0A841GFK0_9GAMM</name>
<feature type="domain" description="Pirin N-terminal" evidence="4">
    <location>
        <begin position="27"/>
        <end position="123"/>
    </location>
</feature>
<gene>
    <name evidence="6" type="ORF">HNR75_002678</name>
</gene>
<dbReference type="InterPro" id="IPR014710">
    <property type="entry name" value="RmlC-like_jellyroll"/>
</dbReference>
<organism evidence="6 7">
    <name type="scientific">Tolumonas osonensis</name>
    <dbReference type="NCBI Taxonomy" id="675874"/>
    <lineage>
        <taxon>Bacteria</taxon>
        <taxon>Pseudomonadati</taxon>
        <taxon>Pseudomonadota</taxon>
        <taxon>Gammaproteobacteria</taxon>
        <taxon>Aeromonadales</taxon>
        <taxon>Aeromonadaceae</taxon>
        <taxon>Tolumonas</taxon>
    </lineage>
</organism>
<dbReference type="PANTHER" id="PTHR13903:SF8">
    <property type="entry name" value="PIRIN"/>
    <property type="match status" value="1"/>
</dbReference>
<dbReference type="EMBL" id="JACHGR010000009">
    <property type="protein sequence ID" value="MBB6056739.1"/>
    <property type="molecule type" value="Genomic_DNA"/>
</dbReference>
<dbReference type="SUPFAM" id="SSF51182">
    <property type="entry name" value="RmlC-like cupins"/>
    <property type="match status" value="1"/>
</dbReference>
<feature type="binding site" evidence="2">
    <location>
        <position position="61"/>
    </location>
    <ligand>
        <name>Fe cation</name>
        <dbReference type="ChEBI" id="CHEBI:24875"/>
    </ligand>
</feature>
<dbReference type="PIRSF" id="PIRSF006232">
    <property type="entry name" value="Pirin"/>
    <property type="match status" value="1"/>
</dbReference>
<evidence type="ECO:0000259" key="4">
    <source>
        <dbReference type="Pfam" id="PF02678"/>
    </source>
</evidence>
<dbReference type="InterPro" id="IPR003829">
    <property type="entry name" value="Pirin_N_dom"/>
</dbReference>
<evidence type="ECO:0000256" key="3">
    <source>
        <dbReference type="RuleBase" id="RU003457"/>
    </source>
</evidence>
<dbReference type="AlphaFoldDB" id="A0A841GFK0"/>
<dbReference type="PANTHER" id="PTHR13903">
    <property type="entry name" value="PIRIN-RELATED"/>
    <property type="match status" value="1"/>
</dbReference>
<dbReference type="InterPro" id="IPR008778">
    <property type="entry name" value="Pirin_C_dom"/>
</dbReference>
<feature type="domain" description="Pirin C-terminal" evidence="5">
    <location>
        <begin position="178"/>
        <end position="280"/>
    </location>
</feature>
<accession>A0A841GFK0</accession>
<keyword evidence="7" id="KW-1185">Reference proteome</keyword>
<protein>
    <recommendedName>
        <fullName evidence="8">Pirin family protein</fullName>
    </recommendedName>
</protein>
<dbReference type="Gene3D" id="2.60.120.10">
    <property type="entry name" value="Jelly Rolls"/>
    <property type="match status" value="2"/>
</dbReference>
<keyword evidence="2" id="KW-0408">Iron</keyword>
<dbReference type="Pfam" id="PF02678">
    <property type="entry name" value="Pirin"/>
    <property type="match status" value="1"/>
</dbReference>
<comment type="similarity">
    <text evidence="1 3">Belongs to the pirin family.</text>
</comment>
<proteinExistence type="inferred from homology"/>
<reference evidence="6 7" key="1">
    <citation type="submission" date="2020-08" db="EMBL/GenBank/DDBJ databases">
        <title>Genomic Encyclopedia of Type Strains, Phase IV (KMG-IV): sequencing the most valuable type-strain genomes for metagenomic binning, comparative biology and taxonomic classification.</title>
        <authorList>
            <person name="Goeker M."/>
        </authorList>
    </citation>
    <scope>NUCLEOTIDE SEQUENCE [LARGE SCALE GENOMIC DNA]</scope>
    <source>
        <strain evidence="6 7">DSM 22975</strain>
    </source>
</reference>
<feature type="binding site" evidence="2">
    <location>
        <position position="107"/>
    </location>
    <ligand>
        <name>Fe cation</name>
        <dbReference type="ChEBI" id="CHEBI:24875"/>
    </ligand>
</feature>
<dbReference type="InterPro" id="IPR012093">
    <property type="entry name" value="Pirin"/>
</dbReference>
<dbReference type="GO" id="GO:0046872">
    <property type="term" value="F:metal ion binding"/>
    <property type="evidence" value="ECO:0007669"/>
    <property type="project" value="UniProtKB-KW"/>
</dbReference>
<evidence type="ECO:0008006" key="8">
    <source>
        <dbReference type="Google" id="ProtNLM"/>
    </source>
</evidence>
<evidence type="ECO:0000256" key="1">
    <source>
        <dbReference type="ARBA" id="ARBA00008416"/>
    </source>
</evidence>
<feature type="binding site" evidence="2">
    <location>
        <position position="105"/>
    </location>
    <ligand>
        <name>Fe cation</name>
        <dbReference type="ChEBI" id="CHEBI:24875"/>
    </ligand>
</feature>
<dbReference type="CDD" id="cd02247">
    <property type="entry name" value="cupin_pirin_C"/>
    <property type="match status" value="1"/>
</dbReference>
<comment type="cofactor">
    <cofactor evidence="2">
        <name>Fe cation</name>
        <dbReference type="ChEBI" id="CHEBI:24875"/>
    </cofactor>
    <text evidence="2">Binds 1 Fe cation per subunit.</text>
</comment>
<evidence type="ECO:0000259" key="5">
    <source>
        <dbReference type="Pfam" id="PF05726"/>
    </source>
</evidence>
<evidence type="ECO:0000313" key="6">
    <source>
        <dbReference type="EMBL" id="MBB6056739.1"/>
    </source>
</evidence>
<comment type="caution">
    <text evidence="6">The sequence shown here is derived from an EMBL/GenBank/DDBJ whole genome shotgun (WGS) entry which is preliminary data.</text>
</comment>
<evidence type="ECO:0000256" key="2">
    <source>
        <dbReference type="PIRSR" id="PIRSR006232-1"/>
    </source>
</evidence>
<dbReference type="Pfam" id="PF05726">
    <property type="entry name" value="Pirin_C"/>
    <property type="match status" value="1"/>
</dbReference>
<dbReference type="Proteomes" id="UP000585721">
    <property type="component" value="Unassembled WGS sequence"/>
</dbReference>
<dbReference type="CDD" id="cd02909">
    <property type="entry name" value="cupin_pirin_N"/>
    <property type="match status" value="1"/>
</dbReference>
<dbReference type="RefSeq" id="WP_188027453.1">
    <property type="nucleotide sequence ID" value="NZ_JACHGR010000009.1"/>
</dbReference>
<feature type="binding site" evidence="2">
    <location>
        <position position="63"/>
    </location>
    <ligand>
        <name>Fe cation</name>
        <dbReference type="ChEBI" id="CHEBI:24875"/>
    </ligand>
</feature>